<organism evidence="1 2">
    <name type="scientific">Escherichia coli</name>
    <dbReference type="NCBI Taxonomy" id="562"/>
    <lineage>
        <taxon>Bacteria</taxon>
        <taxon>Pseudomonadati</taxon>
        <taxon>Pseudomonadota</taxon>
        <taxon>Gammaproteobacteria</taxon>
        <taxon>Enterobacterales</taxon>
        <taxon>Enterobacteriaceae</taxon>
        <taxon>Escherichia</taxon>
    </lineage>
</organism>
<evidence type="ECO:0008006" key="3">
    <source>
        <dbReference type="Google" id="ProtNLM"/>
    </source>
</evidence>
<protein>
    <recommendedName>
        <fullName evidence="3">CopG family transcriptional regulator</fullName>
    </recommendedName>
</protein>
<evidence type="ECO:0000313" key="2">
    <source>
        <dbReference type="Proteomes" id="UP001247581"/>
    </source>
</evidence>
<dbReference type="AlphaFoldDB" id="A0ABD5C8C2"/>
<reference evidence="1 2" key="1">
    <citation type="submission" date="2022-07" db="EMBL/GenBank/DDBJ databases">
        <title>The wastewater resistome of Residential Aged Care Facilities indicates a role of antimicrobial stewardship in reducing resistance.</title>
        <authorList>
            <person name="Sapula S."/>
            <person name="Hart B.J."/>
            <person name="Henrietta V."/>
            <person name="Amsalu A."/>
            <person name="Jon W."/>
            <person name="Siderius N."/>
            <person name="Nguyen L."/>
            <person name="Turnidge J."/>
            <person name="Gerber C."/>
        </authorList>
    </citation>
    <scope>NUCLEOTIDE SEQUENCE [LARGE SCALE GENOMIC DNA]</scope>
    <source>
        <strain evidence="1 2">ECA685</strain>
    </source>
</reference>
<gene>
    <name evidence="1" type="ORF">NQD80_26360</name>
</gene>
<dbReference type="Proteomes" id="UP001247581">
    <property type="component" value="Unassembled WGS sequence"/>
</dbReference>
<name>A0ABD5C8C2_ECOLX</name>
<sequence>MASKRPRTTLLLTDELMTAIRSLSDASGMTMSAIVVQFLEPSIPVMKQLEQVVLEAKKGAAGNGRAIVGSILEGANKTLAELNREFGELDD</sequence>
<proteinExistence type="predicted"/>
<evidence type="ECO:0000313" key="1">
    <source>
        <dbReference type="EMBL" id="MDR6049207.1"/>
    </source>
</evidence>
<comment type="caution">
    <text evidence="1">The sequence shown here is derived from an EMBL/GenBank/DDBJ whole genome shotgun (WGS) entry which is preliminary data.</text>
</comment>
<accession>A0ABD5C8C2</accession>
<dbReference type="RefSeq" id="WP_074146589.1">
    <property type="nucleotide sequence ID" value="NZ_JANIDP010000174.1"/>
</dbReference>
<dbReference type="EMBL" id="JANIDP010000174">
    <property type="protein sequence ID" value="MDR6049207.1"/>
    <property type="molecule type" value="Genomic_DNA"/>
</dbReference>